<reference evidence="1 2" key="1">
    <citation type="submission" date="2019-03" db="EMBL/GenBank/DDBJ databases">
        <title>Genomic Encyclopedia of Type Strains, Phase IV (KMG-IV): sequencing the most valuable type-strain genomes for metagenomic binning, comparative biology and taxonomic classification.</title>
        <authorList>
            <person name="Goeker M."/>
        </authorList>
    </citation>
    <scope>NUCLEOTIDE SEQUENCE [LARGE SCALE GENOMIC DNA]</scope>
    <source>
        <strain evidence="1 2">DSM 25287</strain>
    </source>
</reference>
<protein>
    <recommendedName>
        <fullName evidence="3">HutD protein</fullName>
    </recommendedName>
</protein>
<evidence type="ECO:0008006" key="3">
    <source>
        <dbReference type="Google" id="ProtNLM"/>
    </source>
</evidence>
<keyword evidence="2" id="KW-1185">Reference proteome</keyword>
<dbReference type="EMBL" id="SLWY01000003">
    <property type="protein sequence ID" value="TCO83153.1"/>
    <property type="molecule type" value="Genomic_DNA"/>
</dbReference>
<dbReference type="RefSeq" id="WP_132538948.1">
    <property type="nucleotide sequence ID" value="NZ_SLWY01000003.1"/>
</dbReference>
<organism evidence="1 2">
    <name type="scientific">Plasticicumulans lactativorans</name>
    <dbReference type="NCBI Taxonomy" id="1133106"/>
    <lineage>
        <taxon>Bacteria</taxon>
        <taxon>Pseudomonadati</taxon>
        <taxon>Pseudomonadota</taxon>
        <taxon>Gammaproteobacteria</taxon>
        <taxon>Candidatus Competibacteraceae</taxon>
        <taxon>Plasticicumulans</taxon>
    </lineage>
</organism>
<evidence type="ECO:0000313" key="1">
    <source>
        <dbReference type="EMBL" id="TCO83153.1"/>
    </source>
</evidence>
<dbReference type="InterPro" id="IPR010282">
    <property type="entry name" value="Uncharacterised_HutD/Ves"/>
</dbReference>
<accession>A0A4R2LEX9</accession>
<comment type="caution">
    <text evidence="1">The sequence shown here is derived from an EMBL/GenBank/DDBJ whole genome shotgun (WGS) entry which is preliminary data.</text>
</comment>
<dbReference type="InterPro" id="IPR014710">
    <property type="entry name" value="RmlC-like_jellyroll"/>
</dbReference>
<sequence length="208" mass="21527">MRRLGPADYRRMPWKNGGGETVELAIAPPGADLADFDWRISSAQVSAAGPFSPFPGVDRSLAVIDGGALLLHVAPVDEGAGPLSVRLTPADPPFVFAGEQAVTAELADPDAGPLTDFNVMTRRGRWAHRLQCLHVQGRAELAPEGELLVLYCAGGSVRCRGGGASLALAAGEALIVPATGAQGRTLELHAAPAACLYAAHLMQTGACQ</sequence>
<dbReference type="InterPro" id="IPR011051">
    <property type="entry name" value="RmlC_Cupin_sf"/>
</dbReference>
<dbReference type="SUPFAM" id="SSF51182">
    <property type="entry name" value="RmlC-like cupins"/>
    <property type="match status" value="1"/>
</dbReference>
<name>A0A4R2LEX9_9GAMM</name>
<proteinExistence type="predicted"/>
<gene>
    <name evidence="1" type="ORF">EV699_103203</name>
</gene>
<dbReference type="Gene3D" id="2.60.120.10">
    <property type="entry name" value="Jelly Rolls"/>
    <property type="match status" value="1"/>
</dbReference>
<dbReference type="PANTHER" id="PTHR37943">
    <property type="entry name" value="PROTEIN VES"/>
    <property type="match status" value="1"/>
</dbReference>
<dbReference type="CDD" id="cd20293">
    <property type="entry name" value="cupin_HutD_N"/>
    <property type="match status" value="1"/>
</dbReference>
<dbReference type="AlphaFoldDB" id="A0A4R2LEX9"/>
<dbReference type="PANTHER" id="PTHR37943:SF1">
    <property type="entry name" value="PROTEIN VES"/>
    <property type="match status" value="1"/>
</dbReference>
<dbReference type="Proteomes" id="UP000295765">
    <property type="component" value="Unassembled WGS sequence"/>
</dbReference>
<dbReference type="OrthoDB" id="9800082at2"/>
<dbReference type="Pfam" id="PF05962">
    <property type="entry name" value="HutD"/>
    <property type="match status" value="1"/>
</dbReference>
<evidence type="ECO:0000313" key="2">
    <source>
        <dbReference type="Proteomes" id="UP000295765"/>
    </source>
</evidence>